<dbReference type="InterPro" id="IPR002347">
    <property type="entry name" value="SDR_fam"/>
</dbReference>
<evidence type="ECO:0000313" key="3">
    <source>
        <dbReference type="Proteomes" id="UP001165160"/>
    </source>
</evidence>
<dbReference type="GO" id="GO:0016491">
    <property type="term" value="F:oxidoreductase activity"/>
    <property type="evidence" value="ECO:0007669"/>
    <property type="project" value="UniProtKB-KW"/>
</dbReference>
<gene>
    <name evidence="2" type="ORF">TrVE_jg7139</name>
</gene>
<sequence>MLALVVGATSGIGHGIAVTLASQGHSIILVGRSSEAATRIIEECKSKGEGTFTFMKVDCFSLNSVRTLCSSIPKLDWLIMSQGMATIQGYTETEEGFDQKLSLHVYSRFLFANLLEEKINESEDGRVMSVLSGGVHSSYSGYSNDFELKSKYSVKNAADAAGFYNDCWLDVMSGRNDNIKWGHAAPGFVNTKWGTEMPIVLRMVIRTMQKAFGRDKFKCGEYMCEGLVNMGKGKVDIIDEKGKGGGKVTKIHEQAKEEVFEKLSELMKQWL</sequence>
<accession>A0A9W7EKI1</accession>
<dbReference type="InterPro" id="IPR036291">
    <property type="entry name" value="NAD(P)-bd_dom_sf"/>
</dbReference>
<dbReference type="AlphaFoldDB" id="A0A9W7EKI1"/>
<proteinExistence type="predicted"/>
<evidence type="ECO:0000313" key="2">
    <source>
        <dbReference type="EMBL" id="GMH84214.1"/>
    </source>
</evidence>
<dbReference type="Gene3D" id="3.40.50.720">
    <property type="entry name" value="NAD(P)-binding Rossmann-like Domain"/>
    <property type="match status" value="1"/>
</dbReference>
<dbReference type="EMBL" id="BRXX01000034">
    <property type="protein sequence ID" value="GMH84214.1"/>
    <property type="molecule type" value="Genomic_DNA"/>
</dbReference>
<reference evidence="3" key="1">
    <citation type="journal article" date="2023" name="Commun. Biol.">
        <title>Genome analysis of Parmales, the sister group of diatoms, reveals the evolutionary specialization of diatoms from phago-mixotrophs to photoautotrophs.</title>
        <authorList>
            <person name="Ban H."/>
            <person name="Sato S."/>
            <person name="Yoshikawa S."/>
            <person name="Yamada K."/>
            <person name="Nakamura Y."/>
            <person name="Ichinomiya M."/>
            <person name="Sato N."/>
            <person name="Blanc-Mathieu R."/>
            <person name="Endo H."/>
            <person name="Kuwata A."/>
            <person name="Ogata H."/>
        </authorList>
    </citation>
    <scope>NUCLEOTIDE SEQUENCE [LARGE SCALE GENOMIC DNA]</scope>
    <source>
        <strain evidence="3">NIES 3699</strain>
    </source>
</reference>
<name>A0A9W7EKI1_9STRA</name>
<comment type="caution">
    <text evidence="2">The sequence shown here is derived from an EMBL/GenBank/DDBJ whole genome shotgun (WGS) entry which is preliminary data.</text>
</comment>
<dbReference type="PRINTS" id="PR00081">
    <property type="entry name" value="GDHRDH"/>
</dbReference>
<dbReference type="InterPro" id="IPR052228">
    <property type="entry name" value="Sec_Metab_Biosynth_Oxidored"/>
</dbReference>
<dbReference type="PANTHER" id="PTHR47534">
    <property type="entry name" value="YALI0E05731P"/>
    <property type="match status" value="1"/>
</dbReference>
<dbReference type="SUPFAM" id="SSF51735">
    <property type="entry name" value="NAD(P)-binding Rossmann-fold domains"/>
    <property type="match status" value="1"/>
</dbReference>
<organism evidence="2 3">
    <name type="scientific">Triparma verrucosa</name>
    <dbReference type="NCBI Taxonomy" id="1606542"/>
    <lineage>
        <taxon>Eukaryota</taxon>
        <taxon>Sar</taxon>
        <taxon>Stramenopiles</taxon>
        <taxon>Ochrophyta</taxon>
        <taxon>Bolidophyceae</taxon>
        <taxon>Parmales</taxon>
        <taxon>Triparmaceae</taxon>
        <taxon>Triparma</taxon>
    </lineage>
</organism>
<dbReference type="PANTHER" id="PTHR47534:SF3">
    <property type="entry name" value="ALCOHOL DEHYDROGENASE-LIKE C-TERMINAL DOMAIN-CONTAINING PROTEIN"/>
    <property type="match status" value="1"/>
</dbReference>
<dbReference type="Proteomes" id="UP001165160">
    <property type="component" value="Unassembled WGS sequence"/>
</dbReference>
<keyword evidence="3" id="KW-1185">Reference proteome</keyword>
<dbReference type="Pfam" id="PF00106">
    <property type="entry name" value="adh_short"/>
    <property type="match status" value="1"/>
</dbReference>
<evidence type="ECO:0000256" key="1">
    <source>
        <dbReference type="ARBA" id="ARBA00023002"/>
    </source>
</evidence>
<protein>
    <submittedName>
        <fullName evidence="2">Uncharacterized protein</fullName>
    </submittedName>
</protein>
<keyword evidence="1" id="KW-0560">Oxidoreductase</keyword>